<dbReference type="Gene3D" id="1.20.120.1550">
    <property type="entry name" value="Protein of unknown function DUF5063"/>
    <property type="match status" value="1"/>
</dbReference>
<evidence type="ECO:0000313" key="2">
    <source>
        <dbReference type="Proteomes" id="UP001595729"/>
    </source>
</evidence>
<dbReference type="InterPro" id="IPR032025">
    <property type="entry name" value="DUF5063"/>
</dbReference>
<sequence>MDQDEEIRAFANCASAYRSWCEGPRASDPLQLLREATWHVARLSAAALELPDVEFADHPDPPDLPKTDWDAMFKSFRALPFNHYREVYDPSIEDFDEPVVGDVADDLTDMYSDLIKGLWFFDRGHKRAAAWNWKFSFDAHWGRHAVSALRALHCHGESGRYPAANRSPGH</sequence>
<comment type="caution">
    <text evidence="1">The sequence shown here is derived from an EMBL/GenBank/DDBJ whole genome shotgun (WGS) entry which is preliminary data.</text>
</comment>
<reference evidence="2" key="1">
    <citation type="journal article" date="2019" name="Int. J. Syst. Evol. Microbiol.">
        <title>The Global Catalogue of Microorganisms (GCM) 10K type strain sequencing project: providing services to taxonomists for standard genome sequencing and annotation.</title>
        <authorList>
            <consortium name="The Broad Institute Genomics Platform"/>
            <consortium name="The Broad Institute Genome Sequencing Center for Infectious Disease"/>
            <person name="Wu L."/>
            <person name="Ma J."/>
        </authorList>
    </citation>
    <scope>NUCLEOTIDE SEQUENCE [LARGE SCALE GENOMIC DNA]</scope>
    <source>
        <strain evidence="2">KCTC 42501</strain>
    </source>
</reference>
<keyword evidence="2" id="KW-1185">Reference proteome</keyword>
<dbReference type="RefSeq" id="WP_382169979.1">
    <property type="nucleotide sequence ID" value="NZ_JBHRXX010000001.1"/>
</dbReference>
<name>A0ABV7VZV3_9BURK</name>
<evidence type="ECO:0000313" key="1">
    <source>
        <dbReference type="EMBL" id="MFC3682212.1"/>
    </source>
</evidence>
<dbReference type="Pfam" id="PF16702">
    <property type="entry name" value="DUF5063"/>
    <property type="match status" value="1"/>
</dbReference>
<dbReference type="EMBL" id="JBHRXX010000001">
    <property type="protein sequence ID" value="MFC3682212.1"/>
    <property type="molecule type" value="Genomic_DNA"/>
</dbReference>
<accession>A0ABV7VZV3</accession>
<gene>
    <name evidence="1" type="ORF">ACFOPI_01330</name>
</gene>
<dbReference type="Proteomes" id="UP001595729">
    <property type="component" value="Unassembled WGS sequence"/>
</dbReference>
<dbReference type="InterPro" id="IPR038312">
    <property type="entry name" value="DUF5063_sf"/>
</dbReference>
<organism evidence="1 2">
    <name type="scientific">Hydrogenophaga luteola</name>
    <dbReference type="NCBI Taxonomy" id="1591122"/>
    <lineage>
        <taxon>Bacteria</taxon>
        <taxon>Pseudomonadati</taxon>
        <taxon>Pseudomonadota</taxon>
        <taxon>Betaproteobacteria</taxon>
        <taxon>Burkholderiales</taxon>
        <taxon>Comamonadaceae</taxon>
        <taxon>Hydrogenophaga</taxon>
    </lineage>
</organism>
<protein>
    <submittedName>
        <fullName evidence="1">DUF5063 domain-containing protein</fullName>
    </submittedName>
</protein>
<proteinExistence type="predicted"/>